<evidence type="ECO:0000256" key="5">
    <source>
        <dbReference type="ARBA" id="ARBA00034078"/>
    </source>
</evidence>
<gene>
    <name evidence="7" type="ORF">CCMP2556_LOCUS40198</name>
    <name evidence="8" type="ORF">CCMP2556_LOCUS53929</name>
</gene>
<dbReference type="CDD" id="cd03467">
    <property type="entry name" value="Rieske"/>
    <property type="match status" value="1"/>
</dbReference>
<dbReference type="EMBL" id="CAXAMN010028362">
    <property type="protein sequence ID" value="CAK9116314.1"/>
    <property type="molecule type" value="Genomic_DNA"/>
</dbReference>
<keyword evidence="4" id="KW-0411">Iron-sulfur</keyword>
<dbReference type="SUPFAM" id="SSF50022">
    <property type="entry name" value="ISP domain"/>
    <property type="match status" value="1"/>
</dbReference>
<evidence type="ECO:0000256" key="4">
    <source>
        <dbReference type="ARBA" id="ARBA00023014"/>
    </source>
</evidence>
<dbReference type="PANTHER" id="PTHR21496:SF0">
    <property type="entry name" value="RIESKE DOMAIN-CONTAINING PROTEIN"/>
    <property type="match status" value="1"/>
</dbReference>
<sequence length="158" mass="17298">MLYCLPRFSDCSRFHFVGTYNKRRQLKLERSAVCAQVKEPPAEGDRVIVDGDNGPIVVAKIDGKYYAVDAKCPHLGLPMKQGKIESGPDGPTLTCNFHNSEFNMNTGVCTRWVTGALGFENDFVAGFMSNVGGEKKNVQAYEVVEADDGSLSLVMPSK</sequence>
<dbReference type="PROSITE" id="PS51296">
    <property type="entry name" value="RIESKE"/>
    <property type="match status" value="1"/>
</dbReference>
<evidence type="ECO:0000313" key="8">
    <source>
        <dbReference type="EMBL" id="CAK9116314.1"/>
    </source>
</evidence>
<evidence type="ECO:0000313" key="9">
    <source>
        <dbReference type="Proteomes" id="UP001642484"/>
    </source>
</evidence>
<keyword evidence="3" id="KW-0408">Iron</keyword>
<protein>
    <recommendedName>
        <fullName evidence="6">Rieske domain-containing protein</fullName>
    </recommendedName>
</protein>
<comment type="caution">
    <text evidence="8">The sequence shown here is derived from an EMBL/GenBank/DDBJ whole genome shotgun (WGS) entry which is preliminary data.</text>
</comment>
<evidence type="ECO:0000313" key="7">
    <source>
        <dbReference type="EMBL" id="CAK9082269.1"/>
    </source>
</evidence>
<evidence type="ECO:0000256" key="1">
    <source>
        <dbReference type="ARBA" id="ARBA00022714"/>
    </source>
</evidence>
<reference evidence="8 9" key="1">
    <citation type="submission" date="2024-02" db="EMBL/GenBank/DDBJ databases">
        <authorList>
            <person name="Chen Y."/>
            <person name="Shah S."/>
            <person name="Dougan E. K."/>
            <person name="Thang M."/>
            <person name="Chan C."/>
        </authorList>
    </citation>
    <scope>NUCLEOTIDE SEQUENCE [LARGE SCALE GENOMIC DNA]</scope>
</reference>
<keyword evidence="9" id="KW-1185">Reference proteome</keyword>
<dbReference type="InterPro" id="IPR017941">
    <property type="entry name" value="Rieske_2Fe-2S"/>
</dbReference>
<feature type="domain" description="Rieske" evidence="6">
    <location>
        <begin position="31"/>
        <end position="126"/>
    </location>
</feature>
<dbReference type="EMBL" id="CAXAMN010023918">
    <property type="protein sequence ID" value="CAK9082269.1"/>
    <property type="molecule type" value="Genomic_DNA"/>
</dbReference>
<proteinExistence type="predicted"/>
<evidence type="ECO:0000256" key="3">
    <source>
        <dbReference type="ARBA" id="ARBA00023004"/>
    </source>
</evidence>
<name>A0ABP0SW32_9DINO</name>
<comment type="cofactor">
    <cofactor evidence="5">
        <name>[2Fe-2S] cluster</name>
        <dbReference type="ChEBI" id="CHEBI:190135"/>
    </cofactor>
</comment>
<dbReference type="Pfam" id="PF00355">
    <property type="entry name" value="Rieske"/>
    <property type="match status" value="1"/>
</dbReference>
<dbReference type="PANTHER" id="PTHR21496">
    <property type="entry name" value="FERREDOXIN-RELATED"/>
    <property type="match status" value="1"/>
</dbReference>
<keyword evidence="1" id="KW-0001">2Fe-2S</keyword>
<organism evidence="8 9">
    <name type="scientific">Durusdinium trenchii</name>
    <dbReference type="NCBI Taxonomy" id="1381693"/>
    <lineage>
        <taxon>Eukaryota</taxon>
        <taxon>Sar</taxon>
        <taxon>Alveolata</taxon>
        <taxon>Dinophyceae</taxon>
        <taxon>Suessiales</taxon>
        <taxon>Symbiodiniaceae</taxon>
        <taxon>Durusdinium</taxon>
    </lineage>
</organism>
<dbReference type="InterPro" id="IPR036922">
    <property type="entry name" value="Rieske_2Fe-2S_sf"/>
</dbReference>
<dbReference type="Proteomes" id="UP001642484">
    <property type="component" value="Unassembled WGS sequence"/>
</dbReference>
<evidence type="ECO:0000259" key="6">
    <source>
        <dbReference type="PROSITE" id="PS51296"/>
    </source>
</evidence>
<evidence type="ECO:0000256" key="2">
    <source>
        <dbReference type="ARBA" id="ARBA00022723"/>
    </source>
</evidence>
<keyword evidence="2" id="KW-0479">Metal-binding</keyword>
<dbReference type="Gene3D" id="2.102.10.10">
    <property type="entry name" value="Rieske [2Fe-2S] iron-sulphur domain"/>
    <property type="match status" value="1"/>
</dbReference>
<accession>A0ABP0SW32</accession>